<dbReference type="AlphaFoldDB" id="A0AAU8HRH2"/>
<dbReference type="Gene3D" id="2.60.40.1080">
    <property type="match status" value="1"/>
</dbReference>
<proteinExistence type="predicted"/>
<name>A0AAU8HRH2_9FIRM</name>
<evidence type="ECO:0000256" key="3">
    <source>
        <dbReference type="SAM" id="SignalP"/>
    </source>
</evidence>
<evidence type="ECO:0000313" key="4">
    <source>
        <dbReference type="EMBL" id="XCI28154.1"/>
    </source>
</evidence>
<feature type="chain" id="PRO_5043851704" evidence="3">
    <location>
        <begin position="28"/>
        <end position="915"/>
    </location>
</feature>
<gene>
    <name evidence="4" type="ORF">PRVXH_002100</name>
</gene>
<reference evidence="4" key="1">
    <citation type="journal article" date="2018" name="Antonie Van Leeuwenhoek">
        <title>Proteinivorax hydrogeniformans sp. nov., an anaerobic, haloalkaliphilic bacterium fermenting proteinaceous compounds with high hydrogen production.</title>
        <authorList>
            <person name="Boltyanskaya Y."/>
            <person name="Detkova E."/>
            <person name="Pimenov N."/>
            <person name="Kevbrin V."/>
        </authorList>
    </citation>
    <scope>NUCLEOTIDE SEQUENCE</scope>
    <source>
        <strain evidence="4">Z-710</strain>
    </source>
</reference>
<accession>A0AAU8HRH2</accession>
<sequence length="915" mass="103425">MRKSILSVFLVLSMLFLVISPASTVYAIEEVNFECEVLKERVRDLAGSLKVEDIENITEISIPEETSDLSGIQQLTGLEKITIITPQNDLDFSILNEIHSLKELVLNRVNIKEIEGLNQIKRLDIYYSTIGTIDGLANIDTMEMTNSEIEKVIGAYNLQTLRLFPSRNNEYESYEGIKQFEGFDNIKKLRVVGDYQNWSIFSETEVEILNLDYNVKRDLSLLKEFSKLKTLSTSTPLSPCYYKYVNELSELEWLSVRNTEEVFDNKLIYGFSGAAFSDSPNEFFINTDFLVDGDIKEHIGYNLMLEGPKVLFMDVDEVVDELPLVLKKEASPYGGGIEEANIMNYKELIYLASSNNEVVKIEDGKIIALAEGVAEINAYFAGASFTEVTIEVAVGDQYRDEYKSGNKASFECNVLENQVKKAAGGSLDYDAVSKIEDMGLDGISSLEGLEQLSNLYRLQISNPKQELDYSILNELHVPILTLENVDGDLSQLEYVSQLTIIDSDVKVKNGLPVGYLFIEDSEKSLDEILQIATRFEIWDSLELGADLDKSDYELIYQSSEDLDMLSSNIFSKTYDKLDYSWGFTTLWYDLVQDGVFGHTLKFIAEDIVLDTREVAVPFNIEKNELVDFFDGCCGGFAHGETEIVEDISDYLDYIYFTSSDEEVVKIKNGKIKAVGNGEVEVKAYFAGIRGTEVSATVTVEGLSDKEVEVTKPVEQTRESITRDELEQEEEVQVRSTNESVTVDVPVETWSRAIESALGRTDYETIEVSIDEYEKVEPTTQKELRPVSNVYRFSLEADGERISEFGDKIRMTFNYDPDLVENPESLSVFWLDPETDKWVAIDSELGEDNTIIGMTDHWSMFTVFEDSSEPEAKEEVSDEDEDDENPETGDSFSIIYVVLAALATFGLVVVRRRRLV</sequence>
<dbReference type="InterPro" id="IPR032675">
    <property type="entry name" value="LRR_dom_sf"/>
</dbReference>
<keyword evidence="2" id="KW-1133">Transmembrane helix</keyword>
<feature type="compositionally biased region" description="Acidic residues" evidence="1">
    <location>
        <begin position="875"/>
        <end position="886"/>
    </location>
</feature>
<evidence type="ECO:0000256" key="1">
    <source>
        <dbReference type="SAM" id="MobiDB-lite"/>
    </source>
</evidence>
<dbReference type="Gene3D" id="3.80.10.10">
    <property type="entry name" value="Ribonuclease Inhibitor"/>
    <property type="match status" value="1"/>
</dbReference>
<protein>
    <submittedName>
        <fullName evidence="4">Uncharacterized protein</fullName>
    </submittedName>
</protein>
<feature type="signal peptide" evidence="3">
    <location>
        <begin position="1"/>
        <end position="27"/>
    </location>
</feature>
<dbReference type="EMBL" id="CP159485">
    <property type="protein sequence ID" value="XCI28154.1"/>
    <property type="molecule type" value="Genomic_DNA"/>
</dbReference>
<organism evidence="4">
    <name type="scientific">Proteinivorax hydrogeniformans</name>
    <dbReference type="NCBI Taxonomy" id="1826727"/>
    <lineage>
        <taxon>Bacteria</taxon>
        <taxon>Bacillati</taxon>
        <taxon>Bacillota</taxon>
        <taxon>Clostridia</taxon>
        <taxon>Eubacteriales</taxon>
        <taxon>Proteinivoracaceae</taxon>
        <taxon>Proteinivorax</taxon>
    </lineage>
</organism>
<feature type="region of interest" description="Disordered" evidence="1">
    <location>
        <begin position="868"/>
        <end position="887"/>
    </location>
</feature>
<feature type="transmembrane region" description="Helical" evidence="2">
    <location>
        <begin position="891"/>
        <end position="909"/>
    </location>
</feature>
<keyword evidence="3" id="KW-0732">Signal</keyword>
<dbReference type="RefSeq" id="WP_353892731.1">
    <property type="nucleotide sequence ID" value="NZ_CP159485.1"/>
</dbReference>
<reference evidence="4" key="2">
    <citation type="submission" date="2024-06" db="EMBL/GenBank/DDBJ databases">
        <authorList>
            <person name="Petrova K.O."/>
            <person name="Toshchakov S.V."/>
            <person name="Boltjanskaja Y.V."/>
            <person name="Kevbrin V.V."/>
        </authorList>
    </citation>
    <scope>NUCLEOTIDE SEQUENCE</scope>
    <source>
        <strain evidence="4">Z-710</strain>
    </source>
</reference>
<keyword evidence="2" id="KW-0472">Membrane</keyword>
<evidence type="ECO:0000256" key="2">
    <source>
        <dbReference type="SAM" id="Phobius"/>
    </source>
</evidence>
<keyword evidence="2" id="KW-0812">Transmembrane</keyword>
<dbReference type="SUPFAM" id="SSF52058">
    <property type="entry name" value="L domain-like"/>
    <property type="match status" value="1"/>
</dbReference>